<comment type="caution">
    <text evidence="1">The sequence shown here is derived from an EMBL/GenBank/DDBJ whole genome shotgun (WGS) entry which is preliminary data.</text>
</comment>
<accession>A0A5N4B3H0</accession>
<evidence type="ECO:0000313" key="1">
    <source>
        <dbReference type="EMBL" id="KAB0804159.1"/>
    </source>
</evidence>
<proteinExistence type="predicted"/>
<feature type="non-terminal residue" evidence="1">
    <location>
        <position position="156"/>
    </location>
</feature>
<sequence>LSHSRWLTTANRVLRLYIATYNPTFELKTIATFVVKVYAPMWFLIKRYPSCKDGSRHLCQLIQLSRYLSDELKEIIDPVIQRNAYASHPENVLLSMITDNRPHIRELGLRRVLKARKEARVGVREYIIPPLNFQANDYVEMIYWQNVKVTEPPVLR</sequence>
<protein>
    <submittedName>
        <fullName evidence="1">Uncharacterized protein</fullName>
    </submittedName>
</protein>
<dbReference type="Proteomes" id="UP000327044">
    <property type="component" value="Unassembled WGS sequence"/>
</dbReference>
<gene>
    <name evidence="1" type="ORF">PPYR_01129</name>
</gene>
<reference evidence="1 2" key="1">
    <citation type="journal article" date="2018" name="Elife">
        <title>Firefly genomes illuminate parallel origins of bioluminescence in beetles.</title>
        <authorList>
            <person name="Fallon T.R."/>
            <person name="Lower S.E."/>
            <person name="Chang C.H."/>
            <person name="Bessho-Uehara M."/>
            <person name="Martin G.J."/>
            <person name="Bewick A.J."/>
            <person name="Behringer M."/>
            <person name="Debat H.J."/>
            <person name="Wong I."/>
            <person name="Day J.C."/>
            <person name="Suvorov A."/>
            <person name="Silva C.J."/>
            <person name="Stanger-Hall K.F."/>
            <person name="Hall D.W."/>
            <person name="Schmitz R.J."/>
            <person name="Nelson D.R."/>
            <person name="Lewis S.M."/>
            <person name="Shigenobu S."/>
            <person name="Bybee S.M."/>
            <person name="Larracuente A.M."/>
            <person name="Oba Y."/>
            <person name="Weng J.K."/>
        </authorList>
    </citation>
    <scope>NUCLEOTIDE SEQUENCE [LARGE SCALE GENOMIC DNA]</scope>
    <source>
        <strain evidence="1">1611_PpyrPB1</strain>
        <tissue evidence="1">Whole body</tissue>
    </source>
</reference>
<name>A0A5N4B3H0_PHOPY</name>
<dbReference type="EMBL" id="VVIM01000001">
    <property type="protein sequence ID" value="KAB0804159.1"/>
    <property type="molecule type" value="Genomic_DNA"/>
</dbReference>
<dbReference type="AlphaFoldDB" id="A0A5N4B3H0"/>
<dbReference type="InParanoid" id="A0A5N4B3H0"/>
<feature type="non-terminal residue" evidence="1">
    <location>
        <position position="1"/>
    </location>
</feature>
<keyword evidence="2" id="KW-1185">Reference proteome</keyword>
<dbReference type="PANTHER" id="PTHR46409">
    <property type="entry name" value="HTH PSQ-TYPE DOMAIN-CONTAINING PROTEIN"/>
    <property type="match status" value="1"/>
</dbReference>
<dbReference type="PANTHER" id="PTHR46409:SF1">
    <property type="entry name" value="HTH PSQ-TYPE DOMAIN-CONTAINING PROTEIN"/>
    <property type="match status" value="1"/>
</dbReference>
<organism evidence="1 2">
    <name type="scientific">Photinus pyralis</name>
    <name type="common">Common eastern firefly</name>
    <name type="synonym">Lampyris pyralis</name>
    <dbReference type="NCBI Taxonomy" id="7054"/>
    <lineage>
        <taxon>Eukaryota</taxon>
        <taxon>Metazoa</taxon>
        <taxon>Ecdysozoa</taxon>
        <taxon>Arthropoda</taxon>
        <taxon>Hexapoda</taxon>
        <taxon>Insecta</taxon>
        <taxon>Pterygota</taxon>
        <taxon>Neoptera</taxon>
        <taxon>Endopterygota</taxon>
        <taxon>Coleoptera</taxon>
        <taxon>Polyphaga</taxon>
        <taxon>Elateriformia</taxon>
        <taxon>Elateroidea</taxon>
        <taxon>Lampyridae</taxon>
        <taxon>Lampyrinae</taxon>
        <taxon>Photinus</taxon>
    </lineage>
</organism>
<evidence type="ECO:0000313" key="2">
    <source>
        <dbReference type="Proteomes" id="UP000327044"/>
    </source>
</evidence>